<evidence type="ECO:0000313" key="4">
    <source>
        <dbReference type="Proteomes" id="UP000320338"/>
    </source>
</evidence>
<accession>A0A4Y3WUU9</accession>
<keyword evidence="2" id="KW-0732">Signal</keyword>
<feature type="compositionally biased region" description="Acidic residues" evidence="1">
    <location>
        <begin position="252"/>
        <end position="262"/>
    </location>
</feature>
<reference evidence="3 4" key="1">
    <citation type="submission" date="2019-06" db="EMBL/GenBank/DDBJ databases">
        <title>Whole genome shotgun sequence of Pseudonocardia hydrocarbonoxydans NBRC 14498.</title>
        <authorList>
            <person name="Hosoyama A."/>
            <person name="Uohara A."/>
            <person name="Ohji S."/>
            <person name="Ichikawa N."/>
        </authorList>
    </citation>
    <scope>NUCLEOTIDE SEQUENCE [LARGE SCALE GENOMIC DNA]</scope>
    <source>
        <strain evidence="3 4">NBRC 14498</strain>
    </source>
</reference>
<dbReference type="NCBIfam" id="NF040603">
    <property type="entry name" value="choice_anch_P"/>
    <property type="match status" value="1"/>
</dbReference>
<dbReference type="OrthoDB" id="3573733at2"/>
<evidence type="ECO:0000256" key="1">
    <source>
        <dbReference type="SAM" id="MobiDB-lite"/>
    </source>
</evidence>
<feature type="compositionally biased region" description="Acidic residues" evidence="1">
    <location>
        <begin position="269"/>
        <end position="284"/>
    </location>
</feature>
<proteinExistence type="predicted"/>
<feature type="region of interest" description="Disordered" evidence="1">
    <location>
        <begin position="252"/>
        <end position="300"/>
    </location>
</feature>
<keyword evidence="4" id="KW-1185">Reference proteome</keyword>
<feature type="chain" id="PRO_5021324167" evidence="2">
    <location>
        <begin position="29"/>
        <end position="300"/>
    </location>
</feature>
<feature type="signal peptide" evidence="2">
    <location>
        <begin position="1"/>
        <end position="28"/>
    </location>
</feature>
<name>A0A4Y3WUU9_9PSEU</name>
<comment type="caution">
    <text evidence="3">The sequence shown here is derived from an EMBL/GenBank/DDBJ whole genome shotgun (WGS) entry which is preliminary data.</text>
</comment>
<evidence type="ECO:0000313" key="3">
    <source>
        <dbReference type="EMBL" id="GEC21146.1"/>
    </source>
</evidence>
<dbReference type="RefSeq" id="WP_141279838.1">
    <property type="nucleotide sequence ID" value="NZ_BAAARZ010000009.1"/>
</dbReference>
<gene>
    <name evidence="3" type="ORF">PHY01_34290</name>
</gene>
<sequence>MRNKKIVGAGATVAVGATLLFGVSPAFADDEESFVDSAYAISASGLLDIDPLPAGVESVDGEPVSKEVLGLGERTSDADADGIFVGVLNASAEAARSETSVARVELLDILRADLIRTYCEDADPDLSGLQIVNGTLLGQPLPETPVPNTEINLSPLATVVFNDQVRNADGSLTVTGAELKLLPGRDDAVNETLDADDRAALPILGDALGVDLGTDLLTENDVVSELTGALGGGLDEALQTVTIGVATCTEYVDDDGKDDEDFGDKGDDGQDDADDAEETDDADTEAPAPTVVEASLPVTG</sequence>
<dbReference type="Proteomes" id="UP000320338">
    <property type="component" value="Unassembled WGS sequence"/>
</dbReference>
<dbReference type="EMBL" id="BJNG01000029">
    <property type="protein sequence ID" value="GEC21146.1"/>
    <property type="molecule type" value="Genomic_DNA"/>
</dbReference>
<dbReference type="AlphaFoldDB" id="A0A4Y3WUU9"/>
<protein>
    <submittedName>
        <fullName evidence="3">Uncharacterized protein</fullName>
    </submittedName>
</protein>
<evidence type="ECO:0000256" key="2">
    <source>
        <dbReference type="SAM" id="SignalP"/>
    </source>
</evidence>
<organism evidence="3 4">
    <name type="scientific">Pseudonocardia hydrocarbonoxydans</name>
    <dbReference type="NCBI Taxonomy" id="76726"/>
    <lineage>
        <taxon>Bacteria</taxon>
        <taxon>Bacillati</taxon>
        <taxon>Actinomycetota</taxon>
        <taxon>Actinomycetes</taxon>
        <taxon>Pseudonocardiales</taxon>
        <taxon>Pseudonocardiaceae</taxon>
        <taxon>Pseudonocardia</taxon>
    </lineage>
</organism>